<organism evidence="2 3">
    <name type="scientific">Lasiosphaeria hispida</name>
    <dbReference type="NCBI Taxonomy" id="260671"/>
    <lineage>
        <taxon>Eukaryota</taxon>
        <taxon>Fungi</taxon>
        <taxon>Dikarya</taxon>
        <taxon>Ascomycota</taxon>
        <taxon>Pezizomycotina</taxon>
        <taxon>Sordariomycetes</taxon>
        <taxon>Sordariomycetidae</taxon>
        <taxon>Sordariales</taxon>
        <taxon>Lasiosphaeriaceae</taxon>
        <taxon>Lasiosphaeria</taxon>
    </lineage>
</organism>
<accession>A0AAJ0ML23</accession>
<reference evidence="2" key="2">
    <citation type="submission" date="2023-06" db="EMBL/GenBank/DDBJ databases">
        <authorList>
            <consortium name="Lawrence Berkeley National Laboratory"/>
            <person name="Haridas S."/>
            <person name="Hensen N."/>
            <person name="Bonometti L."/>
            <person name="Westerberg I."/>
            <person name="Brannstrom I.O."/>
            <person name="Guillou S."/>
            <person name="Cros-Aarteil S."/>
            <person name="Calhoun S."/>
            <person name="Kuo A."/>
            <person name="Mondo S."/>
            <person name="Pangilinan J."/>
            <person name="Riley R."/>
            <person name="Labutti K."/>
            <person name="Andreopoulos B."/>
            <person name="Lipzen A."/>
            <person name="Chen C."/>
            <person name="Yanf M."/>
            <person name="Daum C."/>
            <person name="Ng V."/>
            <person name="Clum A."/>
            <person name="Steindorff A."/>
            <person name="Ohm R."/>
            <person name="Martin F."/>
            <person name="Silar P."/>
            <person name="Natvig D."/>
            <person name="Lalanne C."/>
            <person name="Gautier V."/>
            <person name="Ament-Velasquez S.L."/>
            <person name="Kruys A."/>
            <person name="Hutchinson M.I."/>
            <person name="Powell A.J."/>
            <person name="Barry K."/>
            <person name="Miller A.N."/>
            <person name="Grigoriev I.V."/>
            <person name="Debuchy R."/>
            <person name="Gladieux P."/>
            <person name="Thoren M.H."/>
            <person name="Johannesson H."/>
        </authorList>
    </citation>
    <scope>NUCLEOTIDE SEQUENCE</scope>
    <source>
        <strain evidence="2">CBS 955.72</strain>
    </source>
</reference>
<dbReference type="Proteomes" id="UP001275084">
    <property type="component" value="Unassembled WGS sequence"/>
</dbReference>
<feature type="compositionally biased region" description="Polar residues" evidence="1">
    <location>
        <begin position="234"/>
        <end position="244"/>
    </location>
</feature>
<dbReference type="AlphaFoldDB" id="A0AAJ0ML23"/>
<dbReference type="EMBL" id="JAUIQD010000001">
    <property type="protein sequence ID" value="KAK3364188.1"/>
    <property type="molecule type" value="Genomic_DNA"/>
</dbReference>
<protein>
    <submittedName>
        <fullName evidence="2">Uncharacterized protein</fullName>
    </submittedName>
</protein>
<reference evidence="2" key="1">
    <citation type="journal article" date="2023" name="Mol. Phylogenet. Evol.">
        <title>Genome-scale phylogeny and comparative genomics of the fungal order Sordariales.</title>
        <authorList>
            <person name="Hensen N."/>
            <person name="Bonometti L."/>
            <person name="Westerberg I."/>
            <person name="Brannstrom I.O."/>
            <person name="Guillou S."/>
            <person name="Cros-Aarteil S."/>
            <person name="Calhoun S."/>
            <person name="Haridas S."/>
            <person name="Kuo A."/>
            <person name="Mondo S."/>
            <person name="Pangilinan J."/>
            <person name="Riley R."/>
            <person name="LaButti K."/>
            <person name="Andreopoulos B."/>
            <person name="Lipzen A."/>
            <person name="Chen C."/>
            <person name="Yan M."/>
            <person name="Daum C."/>
            <person name="Ng V."/>
            <person name="Clum A."/>
            <person name="Steindorff A."/>
            <person name="Ohm R.A."/>
            <person name="Martin F."/>
            <person name="Silar P."/>
            <person name="Natvig D.O."/>
            <person name="Lalanne C."/>
            <person name="Gautier V."/>
            <person name="Ament-Velasquez S.L."/>
            <person name="Kruys A."/>
            <person name="Hutchinson M.I."/>
            <person name="Powell A.J."/>
            <person name="Barry K."/>
            <person name="Miller A.N."/>
            <person name="Grigoriev I.V."/>
            <person name="Debuchy R."/>
            <person name="Gladieux P."/>
            <person name="Hiltunen Thoren M."/>
            <person name="Johannesson H."/>
        </authorList>
    </citation>
    <scope>NUCLEOTIDE SEQUENCE</scope>
    <source>
        <strain evidence="2">CBS 955.72</strain>
    </source>
</reference>
<name>A0AAJ0ML23_9PEZI</name>
<evidence type="ECO:0000256" key="1">
    <source>
        <dbReference type="SAM" id="MobiDB-lite"/>
    </source>
</evidence>
<evidence type="ECO:0000313" key="2">
    <source>
        <dbReference type="EMBL" id="KAK3364188.1"/>
    </source>
</evidence>
<keyword evidence="3" id="KW-1185">Reference proteome</keyword>
<comment type="caution">
    <text evidence="2">The sequence shown here is derived from an EMBL/GenBank/DDBJ whole genome shotgun (WGS) entry which is preliminary data.</text>
</comment>
<feature type="region of interest" description="Disordered" evidence="1">
    <location>
        <begin position="202"/>
        <end position="244"/>
    </location>
</feature>
<gene>
    <name evidence="2" type="ORF">B0T25DRAFT_59329</name>
</gene>
<proteinExistence type="predicted"/>
<evidence type="ECO:0000313" key="3">
    <source>
        <dbReference type="Proteomes" id="UP001275084"/>
    </source>
</evidence>
<sequence length="244" mass="26601">MSTKLGHSRHALPLSVSLGEMWLSPRALAVLSAVDRGRSEIDHHRAARDPSMLRLDESTALGDGARPEELAKFEARTPTQSGPVIAGSTLPKPLFAHGMRAQRSCTLRIYNESCVELENLTFVPHPFPSPGSDSPKTLHRASTDGTILCSLMCCYIKFRLSLPPRLLHRLESHHASNRFDASSRQLHTAGRLAYARCSSSSSFSAHSSNDAPHKGAYAESHRDSGNRGPRASGQRLSPSHVQPL</sequence>